<keyword evidence="4" id="KW-1185">Reference proteome</keyword>
<feature type="compositionally biased region" description="Basic and acidic residues" evidence="1">
    <location>
        <begin position="1"/>
        <end position="13"/>
    </location>
</feature>
<dbReference type="EMBL" id="KE525299">
    <property type="protein sequence ID" value="KFB45137.1"/>
    <property type="molecule type" value="Genomic_DNA"/>
</dbReference>
<dbReference type="EnsemblMetazoa" id="ASIC013091-RA">
    <property type="protein sequence ID" value="ASIC013091-PA"/>
    <property type="gene ID" value="ASIC013091"/>
</dbReference>
<sequence>MKIRVRRTEEHNKVSASSASAGSRSCGSDRRQLLRYRPEAASASARFAMGRWSLEAQARRAIVFVFFPILANAIEREIKRMLLSVSLNFSTDPEFPSRFLLTHSEYCVPSLRPHLTNTPFFSVRDSSFSKAIKPLHGGNSTTEEDLSEPIYFSKTRKVERRRLLSHRAHLAIVLHNKCPGRCVEIRSVLEYQQRNAVERPDRFKPGFKSD</sequence>
<dbReference type="AlphaFoldDB" id="A0A084W4J3"/>
<organism evidence="2">
    <name type="scientific">Anopheles sinensis</name>
    <name type="common">Mosquito</name>
    <dbReference type="NCBI Taxonomy" id="74873"/>
    <lineage>
        <taxon>Eukaryota</taxon>
        <taxon>Metazoa</taxon>
        <taxon>Ecdysozoa</taxon>
        <taxon>Arthropoda</taxon>
        <taxon>Hexapoda</taxon>
        <taxon>Insecta</taxon>
        <taxon>Pterygota</taxon>
        <taxon>Neoptera</taxon>
        <taxon>Endopterygota</taxon>
        <taxon>Diptera</taxon>
        <taxon>Nematocera</taxon>
        <taxon>Culicoidea</taxon>
        <taxon>Culicidae</taxon>
        <taxon>Anophelinae</taxon>
        <taxon>Anopheles</taxon>
    </lineage>
</organism>
<protein>
    <submittedName>
        <fullName evidence="2 3">PF10070 domain protein</fullName>
    </submittedName>
</protein>
<evidence type="ECO:0000256" key="1">
    <source>
        <dbReference type="SAM" id="MobiDB-lite"/>
    </source>
</evidence>
<evidence type="ECO:0000313" key="3">
    <source>
        <dbReference type="EnsemblMetazoa" id="ASIC013091-PA"/>
    </source>
</evidence>
<reference evidence="2 4" key="1">
    <citation type="journal article" date="2014" name="BMC Genomics">
        <title>Genome sequence of Anopheles sinensis provides insight into genetics basis of mosquito competence for malaria parasites.</title>
        <authorList>
            <person name="Zhou D."/>
            <person name="Zhang D."/>
            <person name="Ding G."/>
            <person name="Shi L."/>
            <person name="Hou Q."/>
            <person name="Ye Y."/>
            <person name="Xu Y."/>
            <person name="Zhou H."/>
            <person name="Xiong C."/>
            <person name="Li S."/>
            <person name="Yu J."/>
            <person name="Hong S."/>
            <person name="Yu X."/>
            <person name="Zou P."/>
            <person name="Chen C."/>
            <person name="Chang X."/>
            <person name="Wang W."/>
            <person name="Lv Y."/>
            <person name="Sun Y."/>
            <person name="Ma L."/>
            <person name="Shen B."/>
            <person name="Zhu C."/>
        </authorList>
    </citation>
    <scope>NUCLEOTIDE SEQUENCE [LARGE SCALE GENOMIC DNA]</scope>
</reference>
<proteinExistence type="predicted"/>
<feature type="region of interest" description="Disordered" evidence="1">
    <location>
        <begin position="1"/>
        <end position="26"/>
    </location>
</feature>
<accession>A0A084W4J3</accession>
<dbReference type="Proteomes" id="UP000030765">
    <property type="component" value="Unassembled WGS sequence"/>
</dbReference>
<name>A0A084W4J3_ANOSI</name>
<reference evidence="3" key="2">
    <citation type="submission" date="2020-05" db="UniProtKB">
        <authorList>
            <consortium name="EnsemblMetazoa"/>
        </authorList>
    </citation>
    <scope>IDENTIFICATION</scope>
</reference>
<dbReference type="EMBL" id="ATLV01020337">
    <property type="status" value="NOT_ANNOTATED_CDS"/>
    <property type="molecule type" value="Genomic_DNA"/>
</dbReference>
<evidence type="ECO:0000313" key="4">
    <source>
        <dbReference type="Proteomes" id="UP000030765"/>
    </source>
</evidence>
<evidence type="ECO:0000313" key="2">
    <source>
        <dbReference type="EMBL" id="KFB45137.1"/>
    </source>
</evidence>
<dbReference type="VEuPathDB" id="VectorBase:ASIC013091"/>
<feature type="compositionally biased region" description="Low complexity" evidence="1">
    <location>
        <begin position="15"/>
        <end position="26"/>
    </location>
</feature>
<gene>
    <name evidence="2" type="ORF">ZHAS_00013091</name>
</gene>